<dbReference type="AlphaFoldDB" id="A0A5B7FDJ9"/>
<organism evidence="1 2">
    <name type="scientific">Portunus trituberculatus</name>
    <name type="common">Swimming crab</name>
    <name type="synonym">Neptunus trituberculatus</name>
    <dbReference type="NCBI Taxonomy" id="210409"/>
    <lineage>
        <taxon>Eukaryota</taxon>
        <taxon>Metazoa</taxon>
        <taxon>Ecdysozoa</taxon>
        <taxon>Arthropoda</taxon>
        <taxon>Crustacea</taxon>
        <taxon>Multicrustacea</taxon>
        <taxon>Malacostraca</taxon>
        <taxon>Eumalacostraca</taxon>
        <taxon>Eucarida</taxon>
        <taxon>Decapoda</taxon>
        <taxon>Pleocyemata</taxon>
        <taxon>Brachyura</taxon>
        <taxon>Eubrachyura</taxon>
        <taxon>Portunoidea</taxon>
        <taxon>Portunidae</taxon>
        <taxon>Portuninae</taxon>
        <taxon>Portunus</taxon>
    </lineage>
</organism>
<keyword evidence="2" id="KW-1185">Reference proteome</keyword>
<comment type="caution">
    <text evidence="1">The sequence shown here is derived from an EMBL/GenBank/DDBJ whole genome shotgun (WGS) entry which is preliminary data.</text>
</comment>
<protein>
    <submittedName>
        <fullName evidence="1">Uncharacterized protein</fullName>
    </submittedName>
</protein>
<accession>A0A5B7FDJ9</accession>
<evidence type="ECO:0000313" key="2">
    <source>
        <dbReference type="Proteomes" id="UP000324222"/>
    </source>
</evidence>
<proteinExistence type="predicted"/>
<reference evidence="1 2" key="1">
    <citation type="submission" date="2019-05" db="EMBL/GenBank/DDBJ databases">
        <title>Another draft genome of Portunus trituberculatus and its Hox gene families provides insights of decapod evolution.</title>
        <authorList>
            <person name="Jeong J.-H."/>
            <person name="Song I."/>
            <person name="Kim S."/>
            <person name="Choi T."/>
            <person name="Kim D."/>
            <person name="Ryu S."/>
            <person name="Kim W."/>
        </authorList>
    </citation>
    <scope>NUCLEOTIDE SEQUENCE [LARGE SCALE GENOMIC DNA]</scope>
    <source>
        <tissue evidence="1">Muscle</tissue>
    </source>
</reference>
<dbReference type="Proteomes" id="UP000324222">
    <property type="component" value="Unassembled WGS sequence"/>
</dbReference>
<gene>
    <name evidence="1" type="ORF">E2C01_036843</name>
</gene>
<evidence type="ECO:0000313" key="1">
    <source>
        <dbReference type="EMBL" id="MPC43203.1"/>
    </source>
</evidence>
<dbReference type="EMBL" id="VSRR010005727">
    <property type="protein sequence ID" value="MPC43203.1"/>
    <property type="molecule type" value="Genomic_DNA"/>
</dbReference>
<name>A0A5B7FDJ9_PORTR</name>
<sequence length="79" mass="8441">MSQAGRKRERGRRSLEGVKAGLCGGQLWCFNHGSLERGRLELTAVVVVESTAAEVHKARVNIGNGLVELCEVTGHGQVA</sequence>